<name>W4LER6_ENTF1</name>
<organism evidence="2 3">
    <name type="scientific">Entotheonella factor</name>
    <dbReference type="NCBI Taxonomy" id="1429438"/>
    <lineage>
        <taxon>Bacteria</taxon>
        <taxon>Pseudomonadati</taxon>
        <taxon>Nitrospinota/Tectimicrobiota group</taxon>
        <taxon>Candidatus Tectimicrobiota</taxon>
        <taxon>Candidatus Entotheonellia</taxon>
        <taxon>Candidatus Entotheonellales</taxon>
        <taxon>Candidatus Entotheonellaceae</taxon>
        <taxon>Candidatus Entotheonella</taxon>
    </lineage>
</organism>
<comment type="caution">
    <text evidence="2">The sequence shown here is derived from an EMBL/GenBank/DDBJ whole genome shotgun (WGS) entry which is preliminary data.</text>
</comment>
<evidence type="ECO:0000313" key="2">
    <source>
        <dbReference type="EMBL" id="ETW96593.1"/>
    </source>
</evidence>
<dbReference type="AlphaFoldDB" id="W4LER6"/>
<proteinExistence type="predicted"/>
<accession>W4LER6</accession>
<dbReference type="Proteomes" id="UP000019141">
    <property type="component" value="Unassembled WGS sequence"/>
</dbReference>
<reference evidence="2 3" key="1">
    <citation type="journal article" date="2014" name="Nature">
        <title>An environmental bacterial taxon with a large and distinct metabolic repertoire.</title>
        <authorList>
            <person name="Wilson M.C."/>
            <person name="Mori T."/>
            <person name="Ruckert C."/>
            <person name="Uria A.R."/>
            <person name="Helf M.J."/>
            <person name="Takada K."/>
            <person name="Gernert C."/>
            <person name="Steffens U.A."/>
            <person name="Heycke N."/>
            <person name="Schmitt S."/>
            <person name="Rinke C."/>
            <person name="Helfrich E.J."/>
            <person name="Brachmann A.O."/>
            <person name="Gurgui C."/>
            <person name="Wakimoto T."/>
            <person name="Kracht M."/>
            <person name="Crusemann M."/>
            <person name="Hentschel U."/>
            <person name="Abe I."/>
            <person name="Matsunaga S."/>
            <person name="Kalinowski J."/>
            <person name="Takeyama H."/>
            <person name="Piel J."/>
        </authorList>
    </citation>
    <scope>NUCLEOTIDE SEQUENCE [LARGE SCALE GENOMIC DNA]</scope>
    <source>
        <strain evidence="3">TSY1</strain>
    </source>
</reference>
<gene>
    <name evidence="2" type="ORF">ETSY1_25975</name>
</gene>
<evidence type="ECO:0000313" key="3">
    <source>
        <dbReference type="Proteomes" id="UP000019141"/>
    </source>
</evidence>
<dbReference type="EMBL" id="AZHW01000767">
    <property type="protein sequence ID" value="ETW96593.1"/>
    <property type="molecule type" value="Genomic_DNA"/>
</dbReference>
<feature type="region of interest" description="Disordered" evidence="1">
    <location>
        <begin position="57"/>
        <end position="82"/>
    </location>
</feature>
<feature type="compositionally biased region" description="Basic and acidic residues" evidence="1">
    <location>
        <begin position="72"/>
        <end position="82"/>
    </location>
</feature>
<keyword evidence="3" id="KW-1185">Reference proteome</keyword>
<dbReference type="HOGENOM" id="CLU_2551974_0_0_7"/>
<sequence>MCDLHPFRISPVLESSFRTQEGWKSQKLNLNHDQLLNVAKVAERGEAYLANRSERLAAAARKDQAQSAQNQRSDERGEPEKG</sequence>
<evidence type="ECO:0000256" key="1">
    <source>
        <dbReference type="SAM" id="MobiDB-lite"/>
    </source>
</evidence>
<protein>
    <submittedName>
        <fullName evidence="2">Uncharacterized protein</fullName>
    </submittedName>
</protein>